<gene>
    <name evidence="1" type="ORF">METZ01_LOCUS108175</name>
</gene>
<dbReference type="InterPro" id="IPR003774">
    <property type="entry name" value="AlgH-like"/>
</dbReference>
<sequence>MGSLKNHFLISMPHMGDSFFGKSVIFICEHDTSGAMGLIINKPFKESNLNNIFEKLYVDDDSLLSLSEEIYFGGPVLIERGIILHTTDYKSEGTVRISDEFAITSQKTILKELQNQSISHYKLILGHAGWSSGQLEREIENGDWLLQSTTRDFVFKVPADQMWRQAVGSIGVDLDPVSGIGGQA</sequence>
<dbReference type="GO" id="GO:0005829">
    <property type="term" value="C:cytosol"/>
    <property type="evidence" value="ECO:0007669"/>
    <property type="project" value="TreeGrafter"/>
</dbReference>
<dbReference type="PANTHER" id="PTHR30327:SF1">
    <property type="entry name" value="UPF0301 PROTEIN YQGE"/>
    <property type="match status" value="1"/>
</dbReference>
<proteinExistence type="inferred from homology"/>
<accession>A0A381WSQ6</accession>
<dbReference type="EMBL" id="UINC01012703">
    <property type="protein sequence ID" value="SVA55321.1"/>
    <property type="molecule type" value="Genomic_DNA"/>
</dbReference>
<reference evidence="1" key="1">
    <citation type="submission" date="2018-05" db="EMBL/GenBank/DDBJ databases">
        <authorList>
            <person name="Lanie J.A."/>
            <person name="Ng W.-L."/>
            <person name="Kazmierczak K.M."/>
            <person name="Andrzejewski T.M."/>
            <person name="Davidsen T.M."/>
            <person name="Wayne K.J."/>
            <person name="Tettelin H."/>
            <person name="Glass J.I."/>
            <person name="Rusch D."/>
            <person name="Podicherti R."/>
            <person name="Tsui H.-C.T."/>
            <person name="Winkler M.E."/>
        </authorList>
    </citation>
    <scope>NUCLEOTIDE SEQUENCE</scope>
</reference>
<name>A0A381WSQ6_9ZZZZ</name>
<protein>
    <submittedName>
        <fullName evidence="1">Uncharacterized protein</fullName>
    </submittedName>
</protein>
<dbReference type="HAMAP" id="MF_00758">
    <property type="entry name" value="UPF0301"/>
    <property type="match status" value="1"/>
</dbReference>
<dbReference type="Gene3D" id="3.40.1740.10">
    <property type="entry name" value="VC0467-like"/>
    <property type="match status" value="1"/>
</dbReference>
<dbReference type="SUPFAM" id="SSF143456">
    <property type="entry name" value="VC0467-like"/>
    <property type="match status" value="1"/>
</dbReference>
<evidence type="ECO:0000313" key="1">
    <source>
        <dbReference type="EMBL" id="SVA55321.1"/>
    </source>
</evidence>
<dbReference type="PANTHER" id="PTHR30327">
    <property type="entry name" value="UNCHARACTERIZED PROTEIN YQGE"/>
    <property type="match status" value="1"/>
</dbReference>
<organism evidence="1">
    <name type="scientific">marine metagenome</name>
    <dbReference type="NCBI Taxonomy" id="408172"/>
    <lineage>
        <taxon>unclassified sequences</taxon>
        <taxon>metagenomes</taxon>
        <taxon>ecological metagenomes</taxon>
    </lineage>
</organism>
<dbReference type="AlphaFoldDB" id="A0A381WSQ6"/>
<dbReference type="Pfam" id="PF02622">
    <property type="entry name" value="DUF179"/>
    <property type="match status" value="1"/>
</dbReference>